<proteinExistence type="inferred from homology"/>
<sequence length="375" mass="38058">MKTTVRALSLAGVAVIAAAALAAPASASARSEAAHPVFVQTDDPQGNTVVAYDRGRDGSLTQAGTYATGGLGGVLDGSVVDHLASQGSLTYDQRHGLLYAVNAGSDTVTVFAVHGDRLTRTQVVSSGGRFPASVTVHGDLVYVLNSLDGGSIQGYRRIGDRILRVPSWNRRLGLDPAATPQFTTTPGQVGFTPDGDHLVVTTKGNGHAIKVFAVGPLGPSAKPVTTTEDGTAPFAFTFDDGGRMVVTQAGPNAVATYTLGRTGTATQIQQIATGQAATCWIVKTGPWLYASNAGSGTLSGYRDTGRGTVNALGTTATDAGTVDAAASSDGSYLYVQTGKDGNVNAFRVNSSDGSLTRVGTVTVPGAVGGEGIVAL</sequence>
<dbReference type="InterPro" id="IPR050282">
    <property type="entry name" value="Cycloisomerase_2"/>
</dbReference>
<dbReference type="EMBL" id="JAFCNB010000005">
    <property type="protein sequence ID" value="MBP2704491.1"/>
    <property type="molecule type" value="Genomic_DNA"/>
</dbReference>
<dbReference type="SUPFAM" id="SSF75011">
    <property type="entry name" value="3-carboxy-cis,cis-mucoante lactonizing enzyme"/>
    <property type="match status" value="1"/>
</dbReference>
<gene>
    <name evidence="3" type="ORF">JOL79_11765</name>
</gene>
<dbReference type="Gene3D" id="2.130.10.10">
    <property type="entry name" value="YVTN repeat-like/Quinoprotein amine dehydrogenase"/>
    <property type="match status" value="2"/>
</dbReference>
<dbReference type="InterPro" id="IPR015943">
    <property type="entry name" value="WD40/YVTN_repeat-like_dom_sf"/>
</dbReference>
<reference evidence="3" key="1">
    <citation type="submission" date="2021-02" db="EMBL/GenBank/DDBJ databases">
        <title>Draft genome sequence of Microbispora sp. RL4-1S isolated from rice leaves in Thailand.</title>
        <authorList>
            <person name="Muangham S."/>
            <person name="Duangmal K."/>
        </authorList>
    </citation>
    <scope>NUCLEOTIDE SEQUENCE</scope>
    <source>
        <strain evidence="3">RL4-1S</strain>
    </source>
</reference>
<dbReference type="Pfam" id="PF10282">
    <property type="entry name" value="Lactonase"/>
    <property type="match status" value="1"/>
</dbReference>
<organism evidence="3 4">
    <name type="scientific">Microbispora oryzae</name>
    <dbReference type="NCBI Taxonomy" id="2806554"/>
    <lineage>
        <taxon>Bacteria</taxon>
        <taxon>Bacillati</taxon>
        <taxon>Actinomycetota</taxon>
        <taxon>Actinomycetes</taxon>
        <taxon>Streptosporangiales</taxon>
        <taxon>Streptosporangiaceae</taxon>
        <taxon>Microbispora</taxon>
    </lineage>
</organism>
<dbReference type="PANTHER" id="PTHR30344:SF1">
    <property type="entry name" value="6-PHOSPHOGLUCONOLACTONASE"/>
    <property type="match status" value="1"/>
</dbReference>
<evidence type="ECO:0000313" key="4">
    <source>
        <dbReference type="Proteomes" id="UP000674234"/>
    </source>
</evidence>
<evidence type="ECO:0000313" key="3">
    <source>
        <dbReference type="EMBL" id="MBP2704491.1"/>
    </source>
</evidence>
<accession>A0A940WFE6</accession>
<dbReference type="GO" id="GO:0017057">
    <property type="term" value="F:6-phosphogluconolactonase activity"/>
    <property type="evidence" value="ECO:0007669"/>
    <property type="project" value="TreeGrafter"/>
</dbReference>
<dbReference type="AlphaFoldDB" id="A0A940WFE6"/>
<keyword evidence="4" id="KW-1185">Reference proteome</keyword>
<name>A0A940WFE6_9ACTN</name>
<dbReference type="Proteomes" id="UP000674234">
    <property type="component" value="Unassembled WGS sequence"/>
</dbReference>
<evidence type="ECO:0000256" key="1">
    <source>
        <dbReference type="ARBA" id="ARBA00005564"/>
    </source>
</evidence>
<feature type="chain" id="PRO_5038910029" evidence="2">
    <location>
        <begin position="23"/>
        <end position="375"/>
    </location>
</feature>
<comment type="similarity">
    <text evidence="1">Belongs to the cycloisomerase 2 family.</text>
</comment>
<keyword evidence="2" id="KW-0732">Signal</keyword>
<dbReference type="RefSeq" id="WP_210155795.1">
    <property type="nucleotide sequence ID" value="NZ_JAFCNB010000005.1"/>
</dbReference>
<protein>
    <submittedName>
        <fullName evidence="3">Beta-propeller fold lactonase family protein</fullName>
    </submittedName>
</protein>
<evidence type="ECO:0000256" key="2">
    <source>
        <dbReference type="SAM" id="SignalP"/>
    </source>
</evidence>
<feature type="signal peptide" evidence="2">
    <location>
        <begin position="1"/>
        <end position="22"/>
    </location>
</feature>
<dbReference type="InterPro" id="IPR019405">
    <property type="entry name" value="Lactonase_7-beta_prop"/>
</dbReference>
<dbReference type="PANTHER" id="PTHR30344">
    <property type="entry name" value="6-PHOSPHOGLUCONOLACTONASE-RELATED"/>
    <property type="match status" value="1"/>
</dbReference>
<comment type="caution">
    <text evidence="3">The sequence shown here is derived from an EMBL/GenBank/DDBJ whole genome shotgun (WGS) entry which is preliminary data.</text>
</comment>